<comment type="caution">
    <text evidence="3">The sequence shown here is derived from an EMBL/GenBank/DDBJ whole genome shotgun (WGS) entry which is preliminary data.</text>
</comment>
<keyword evidence="1 2" id="KW-0732">Signal</keyword>
<proteinExistence type="predicted"/>
<dbReference type="NCBIfam" id="TIGR02601">
    <property type="entry name" value="autotrns_rpt"/>
    <property type="match status" value="3"/>
</dbReference>
<accession>A0A6M1RVK8</accession>
<dbReference type="InterPro" id="IPR011050">
    <property type="entry name" value="Pectin_lyase_fold/virulence"/>
</dbReference>
<reference evidence="3 4" key="1">
    <citation type="submission" date="2020-02" db="EMBL/GenBank/DDBJ databases">
        <title>Draft genome sequence of Limisphaera ngatamarikiensis NGM72.4T, a thermophilic Verrucomicrobia grouped in subdivision 3.</title>
        <authorList>
            <person name="Carere C.R."/>
            <person name="Steen J."/>
            <person name="Hugenholtz P."/>
            <person name="Stott M.B."/>
        </authorList>
    </citation>
    <scope>NUCLEOTIDE SEQUENCE [LARGE SCALE GENOMIC DNA]</scope>
    <source>
        <strain evidence="3 4">NGM72.4</strain>
    </source>
</reference>
<evidence type="ECO:0000256" key="2">
    <source>
        <dbReference type="SAM" id="SignalP"/>
    </source>
</evidence>
<dbReference type="SUPFAM" id="SSF51126">
    <property type="entry name" value="Pectin lyase-like"/>
    <property type="match status" value="2"/>
</dbReference>
<evidence type="ECO:0000313" key="3">
    <source>
        <dbReference type="EMBL" id="NGO40595.1"/>
    </source>
</evidence>
<keyword evidence="4" id="KW-1185">Reference proteome</keyword>
<evidence type="ECO:0000256" key="1">
    <source>
        <dbReference type="ARBA" id="ARBA00022729"/>
    </source>
</evidence>
<dbReference type="Pfam" id="PF12951">
    <property type="entry name" value="PATR"/>
    <property type="match status" value="3"/>
</dbReference>
<dbReference type="Proteomes" id="UP000477311">
    <property type="component" value="Unassembled WGS sequence"/>
</dbReference>
<protein>
    <submittedName>
        <fullName evidence="3">Uncharacterized protein</fullName>
    </submittedName>
</protein>
<sequence length="1520" mass="156608">MATLFPQTLAVWLALARSASAAVWVGTEGFWDDPANWDTGVPDAAGGWAIGNVSNGGTAIVRTAVPPVNEAWAGNAGGPGTIVVTNGGVLTVNNWMVIARMYQSTVETPLSRLIIENGTLNKSGDGLIVGDNYQGLSSPGEMIVGGTGTVNVTGGWWGIGNGAASRGLVVLRDQAVVNASGYDFNVGDYGGAVGRCYISNQATLNVSRFWIGKWDTSSGALWQNGGAVIGTGPNANEWCIGGENAAASTVYGFYALQDGILVCPFNFQVGRYGYGVFYQSGGTNLQSGWCDTARFAGSFGVAWFSGGRFLHDGLNTRYMIGENGRGEVSITGNADFQTLRPVAFANGEALLSLKGGTLTVPGFEKWAGTAFLAWDGGLLRASADHPDFLPAGVDDVRVFAGGAVVDTAGHEITFRPALQAPVGQGIISIPIVSPGSGYIGAPLVQIQGDGKGAMAVAQVDPLTGQLTNIIVTCPGYGYTYAFAMLVGGGTADPAALGTPVLGPVTSGGLTKRGAGTLTLAGPNTYTGPTLVQAGRLRVTTEHSGGGAFDVAGGAILAVQRTSNSPGLALASLDLGGTDPAVLELDLDDASATPTPLLLIHGALNLRGPTELHVDGRNLRIGTYPLIQYGSRTGPASFTLGRLPVGVQATLVDNTAARTIDLVVSAVGQPRWDGLAGPVWDVGVTTNWIELSTGQPTVYQDGNPVLFDDNARGTTTITLNSVVRPAAVIAEHSSLDYHLSGSGRISGTTAFIKRGSGTFTMHLPANDYTGPTRIEGGTLIITNVAPAGQPSAIGAAPAAATNLVLAGATLRYEGAPGQTDRGYAIQSTNNVLDVRGDLVLAGPAAAQAGSYIHKTGPARLTYTYPGTLDLSGGGWPGYTIGAGTVVFDGSAGNQLVRVAPDLWVGNTPEQGATLILTNTTLQVDAWVAVGRGNGSVGNLSSLTAYNSKLRSGNFSMGFDAGLENNQARQQLSLHGNSSITNLGDMNLGESSGSEAHILLADQSTLFSDHRVFIGWHFNATGHLALTHQAQMFVDAWLSFGHEGGHGTASLRDDSRLWVLWDLNVTDVGTGYGLFELHDRAVVSANNLFVGKGAGSTGVWRQDGGRLELRPTGDVLQIGANGEGIWEQSGGTVLAPRHWVAIGRYPGVTGTLNLSGGEFSHTDPGRLLFVGEEGNGILNLSGSGILTTLGDRLVVAHTASASGTVNLDGGVLRVRRVAGGQGVSTFNFNGGLLQALPGAGPDLMYGLGTVYVLPGGAVIDTDTNHLTLSQQLLDGGGGLVKLGSGTLTLLADNTYGGPTVVSNGTLRINGNSTSSGITVRPGATLGGTGTVAGTVVIQPGATLAPGESLGTLTLTQTPQLQGTVVMELDRSANPPADRLVVQQALTYGGTLHLINIGPALQAGDTFQLFQAASYNGAFAAVTATTPGQTVQWDLSRLTVDGTIRVASVSAAEVTLDWALANDRLTLTWPESQLGWVLQVQTNALAVGLSTNWVTVPGSELTNRVIIPVDRGSGSVFYRLTRP</sequence>
<evidence type="ECO:0000313" key="4">
    <source>
        <dbReference type="Proteomes" id="UP000477311"/>
    </source>
</evidence>
<dbReference type="InterPro" id="IPR013425">
    <property type="entry name" value="Autotrns_rpt"/>
</dbReference>
<dbReference type="InterPro" id="IPR051551">
    <property type="entry name" value="Autotransporter_adhesion"/>
</dbReference>
<dbReference type="EMBL" id="JAAKYA010000096">
    <property type="protein sequence ID" value="NGO40595.1"/>
    <property type="molecule type" value="Genomic_DNA"/>
</dbReference>
<organism evidence="3 4">
    <name type="scientific">Limisphaera ngatamarikiensis</name>
    <dbReference type="NCBI Taxonomy" id="1324935"/>
    <lineage>
        <taxon>Bacteria</taxon>
        <taxon>Pseudomonadati</taxon>
        <taxon>Verrucomicrobiota</taxon>
        <taxon>Verrucomicrobiia</taxon>
        <taxon>Limisphaerales</taxon>
        <taxon>Limisphaeraceae</taxon>
        <taxon>Limisphaera</taxon>
    </lineage>
</organism>
<dbReference type="PANTHER" id="PTHR35037:SF3">
    <property type="entry name" value="C-TERMINAL REGION OF AIDA-LIKE PROTEIN"/>
    <property type="match status" value="1"/>
</dbReference>
<name>A0A6M1RVK8_9BACT</name>
<dbReference type="PANTHER" id="PTHR35037">
    <property type="entry name" value="C-TERMINAL REGION OF AIDA-LIKE PROTEIN"/>
    <property type="match status" value="1"/>
</dbReference>
<feature type="signal peptide" evidence="2">
    <location>
        <begin position="1"/>
        <end position="21"/>
    </location>
</feature>
<feature type="chain" id="PRO_5027058263" evidence="2">
    <location>
        <begin position="22"/>
        <end position="1520"/>
    </location>
</feature>
<gene>
    <name evidence="3" type="ORF">G4L39_14505</name>
</gene>